<feature type="non-terminal residue" evidence="7">
    <location>
        <position position="96"/>
    </location>
</feature>
<keyword evidence="3" id="KW-0808">Transferase</keyword>
<dbReference type="AlphaFoldDB" id="A0A8S2YT35"/>
<dbReference type="PANTHER" id="PTHR45700:SF8">
    <property type="entry name" value="HECT-TYPE E3 UBIQUITIN TRANSFERASE"/>
    <property type="match status" value="1"/>
</dbReference>
<gene>
    <name evidence="7" type="ORF">TMI583_LOCUS50153</name>
</gene>
<comment type="caution">
    <text evidence="5">Lacks conserved residue(s) required for the propagation of feature annotation.</text>
</comment>
<evidence type="ECO:0000313" key="8">
    <source>
        <dbReference type="Proteomes" id="UP000682733"/>
    </source>
</evidence>
<dbReference type="EC" id="2.3.2.26" evidence="2"/>
<dbReference type="PROSITE" id="PS50237">
    <property type="entry name" value="HECT"/>
    <property type="match status" value="1"/>
</dbReference>
<evidence type="ECO:0000256" key="3">
    <source>
        <dbReference type="ARBA" id="ARBA00022679"/>
    </source>
</evidence>
<dbReference type="GO" id="GO:0061630">
    <property type="term" value="F:ubiquitin protein ligase activity"/>
    <property type="evidence" value="ECO:0007669"/>
    <property type="project" value="UniProtKB-EC"/>
</dbReference>
<dbReference type="InterPro" id="IPR000569">
    <property type="entry name" value="HECT_dom"/>
</dbReference>
<keyword evidence="4 5" id="KW-0833">Ubl conjugation pathway</keyword>
<dbReference type="InterPro" id="IPR035983">
    <property type="entry name" value="Hect_E3_ubiquitin_ligase"/>
</dbReference>
<dbReference type="SUPFAM" id="SSF56204">
    <property type="entry name" value="Hect, E3 ligase catalytic domain"/>
    <property type="match status" value="1"/>
</dbReference>
<evidence type="ECO:0000259" key="6">
    <source>
        <dbReference type="PROSITE" id="PS50237"/>
    </source>
</evidence>
<dbReference type="EMBL" id="CAJOBA010117191">
    <property type="protein sequence ID" value="CAF4570496.1"/>
    <property type="molecule type" value="Genomic_DNA"/>
</dbReference>
<dbReference type="GO" id="GO:0000209">
    <property type="term" value="P:protein polyubiquitination"/>
    <property type="evidence" value="ECO:0007669"/>
    <property type="project" value="InterPro"/>
</dbReference>
<evidence type="ECO:0000256" key="1">
    <source>
        <dbReference type="ARBA" id="ARBA00000885"/>
    </source>
</evidence>
<dbReference type="InterPro" id="IPR044611">
    <property type="entry name" value="E3A/B/C-like"/>
</dbReference>
<dbReference type="PANTHER" id="PTHR45700">
    <property type="entry name" value="UBIQUITIN-PROTEIN LIGASE E3C"/>
    <property type="match status" value="1"/>
</dbReference>
<comment type="caution">
    <text evidence="7">The sequence shown here is derived from an EMBL/GenBank/DDBJ whole genome shotgun (WGS) entry which is preliminary data.</text>
</comment>
<feature type="non-terminal residue" evidence="7">
    <location>
        <position position="1"/>
    </location>
</feature>
<sequence>SARIDPVNPLLTLHINRNSIVQNTIDQLDKYKEEDFKKPLQVYFINEEGLDAGGVKKEFFLLLTKEILDPKYGMFTYYEETHTIWFSEYGLEEDHM</sequence>
<evidence type="ECO:0000256" key="2">
    <source>
        <dbReference type="ARBA" id="ARBA00012485"/>
    </source>
</evidence>
<name>A0A8S2YT35_9BILA</name>
<evidence type="ECO:0000256" key="4">
    <source>
        <dbReference type="ARBA" id="ARBA00022786"/>
    </source>
</evidence>
<comment type="catalytic activity">
    <reaction evidence="1">
        <text>S-ubiquitinyl-[E2 ubiquitin-conjugating enzyme]-L-cysteine + [acceptor protein]-L-lysine = [E2 ubiquitin-conjugating enzyme]-L-cysteine + N(6)-ubiquitinyl-[acceptor protein]-L-lysine.</text>
        <dbReference type="EC" id="2.3.2.26"/>
    </reaction>
</comment>
<evidence type="ECO:0000256" key="5">
    <source>
        <dbReference type="PROSITE-ProRule" id="PRU00104"/>
    </source>
</evidence>
<dbReference type="Gene3D" id="3.90.1750.10">
    <property type="entry name" value="Hect, E3 ligase catalytic domains"/>
    <property type="match status" value="1"/>
</dbReference>
<feature type="domain" description="HECT" evidence="6">
    <location>
        <begin position="32"/>
        <end position="96"/>
    </location>
</feature>
<dbReference type="Proteomes" id="UP000682733">
    <property type="component" value="Unassembled WGS sequence"/>
</dbReference>
<evidence type="ECO:0000313" key="7">
    <source>
        <dbReference type="EMBL" id="CAF4570496.1"/>
    </source>
</evidence>
<organism evidence="7 8">
    <name type="scientific">Didymodactylos carnosus</name>
    <dbReference type="NCBI Taxonomy" id="1234261"/>
    <lineage>
        <taxon>Eukaryota</taxon>
        <taxon>Metazoa</taxon>
        <taxon>Spiralia</taxon>
        <taxon>Gnathifera</taxon>
        <taxon>Rotifera</taxon>
        <taxon>Eurotatoria</taxon>
        <taxon>Bdelloidea</taxon>
        <taxon>Philodinida</taxon>
        <taxon>Philodinidae</taxon>
        <taxon>Didymodactylos</taxon>
    </lineage>
</organism>
<protein>
    <recommendedName>
        <fullName evidence="2">HECT-type E3 ubiquitin transferase</fullName>
        <ecNumber evidence="2">2.3.2.26</ecNumber>
    </recommendedName>
</protein>
<reference evidence="7" key="1">
    <citation type="submission" date="2021-02" db="EMBL/GenBank/DDBJ databases">
        <authorList>
            <person name="Nowell W R."/>
        </authorList>
    </citation>
    <scope>NUCLEOTIDE SEQUENCE</scope>
</reference>
<accession>A0A8S2YT35</accession>
<proteinExistence type="predicted"/>